<evidence type="ECO:0000313" key="3">
    <source>
        <dbReference type="Proteomes" id="UP000726105"/>
    </source>
</evidence>
<name>A0A935MGF9_9MICO</name>
<accession>A0A935MGF9</accession>
<dbReference type="NCBIfam" id="TIGR01552">
    <property type="entry name" value="phd_fam"/>
    <property type="match status" value="1"/>
</dbReference>
<comment type="caution">
    <text evidence="2">The sequence shown here is derived from an EMBL/GenBank/DDBJ whole genome shotgun (WGS) entry which is preliminary data.</text>
</comment>
<organism evidence="2 3">
    <name type="scientific">Candidatus Phosphoribacter hodrii</name>
    <dbReference type="NCBI Taxonomy" id="2953743"/>
    <lineage>
        <taxon>Bacteria</taxon>
        <taxon>Bacillati</taxon>
        <taxon>Actinomycetota</taxon>
        <taxon>Actinomycetes</taxon>
        <taxon>Micrococcales</taxon>
        <taxon>Dermatophilaceae</taxon>
        <taxon>Candidatus Phosphoribacter</taxon>
    </lineage>
</organism>
<dbReference type="AlphaFoldDB" id="A0A935MGF9"/>
<evidence type="ECO:0000256" key="1">
    <source>
        <dbReference type="ARBA" id="ARBA00009981"/>
    </source>
</evidence>
<dbReference type="InterPro" id="IPR036165">
    <property type="entry name" value="YefM-like_sf"/>
</dbReference>
<evidence type="ECO:0000313" key="2">
    <source>
        <dbReference type="EMBL" id="MBK7272217.1"/>
    </source>
</evidence>
<reference evidence="2 3" key="1">
    <citation type="submission" date="2020-10" db="EMBL/GenBank/DDBJ databases">
        <title>Connecting structure to function with the recovery of over 1000 high-quality activated sludge metagenome-assembled genomes encoding full-length rRNA genes using long-read sequencing.</title>
        <authorList>
            <person name="Singleton C.M."/>
            <person name="Petriglieri F."/>
            <person name="Kristensen J.M."/>
            <person name="Kirkegaard R.H."/>
            <person name="Michaelsen T.Y."/>
            <person name="Andersen M.H."/>
            <person name="Karst S.M."/>
            <person name="Dueholm M.S."/>
            <person name="Nielsen P.H."/>
            <person name="Albertsen M."/>
        </authorList>
    </citation>
    <scope>NUCLEOTIDE SEQUENCE [LARGE SCALE GENOMIC DNA]</scope>
    <source>
        <strain evidence="2">Ega_18-Q3-R5-49_MAXAC.001</strain>
    </source>
</reference>
<gene>
    <name evidence="2" type="ORF">IPI13_03330</name>
</gene>
<dbReference type="SUPFAM" id="SSF143120">
    <property type="entry name" value="YefM-like"/>
    <property type="match status" value="1"/>
</dbReference>
<dbReference type="EMBL" id="JADJIB010000001">
    <property type="protein sequence ID" value="MBK7272217.1"/>
    <property type="molecule type" value="Genomic_DNA"/>
</dbReference>
<dbReference type="Gene3D" id="3.40.1620.10">
    <property type="entry name" value="YefM-like domain"/>
    <property type="match status" value="1"/>
</dbReference>
<protein>
    <submittedName>
        <fullName evidence="2">Type II toxin-antitoxin system prevent-host-death family antitoxin</fullName>
    </submittedName>
</protein>
<proteinExistence type="inferred from homology"/>
<sequence>MTTLAHRDLRNNSAEILRRAAAGESFEVTNNGRVVAMLVPPQVSPLERLFLARLVTPPVARRLPHIARVQTTRSTAEILDDLKGER</sequence>
<comment type="similarity">
    <text evidence="1">Belongs to the phD/YefM antitoxin family.</text>
</comment>
<dbReference type="Proteomes" id="UP000726105">
    <property type="component" value="Unassembled WGS sequence"/>
</dbReference>